<protein>
    <submittedName>
        <fullName evidence="2">Uncharacterized protein</fullName>
    </submittedName>
</protein>
<dbReference type="Proteomes" id="UP000434957">
    <property type="component" value="Unassembled WGS sequence"/>
</dbReference>
<sequence length="53" mass="6001">MRLIAQCLLASRSLPVHQPPLRSSKSAFQQSQILRSLRDEIRMKIGPDRGSAR</sequence>
<evidence type="ECO:0000313" key="1">
    <source>
        <dbReference type="EMBL" id="KAE8999666.1"/>
    </source>
</evidence>
<evidence type="ECO:0000313" key="5">
    <source>
        <dbReference type="Proteomes" id="UP000434957"/>
    </source>
</evidence>
<evidence type="ECO:0000313" key="6">
    <source>
        <dbReference type="Proteomes" id="UP000435112"/>
    </source>
</evidence>
<accession>A0A6A3KKA2</accession>
<proteinExistence type="predicted"/>
<evidence type="ECO:0000313" key="2">
    <source>
        <dbReference type="EMBL" id="KAE9004154.1"/>
    </source>
</evidence>
<dbReference type="Proteomes" id="UP000435112">
    <property type="component" value="Unassembled WGS sequence"/>
</dbReference>
<comment type="caution">
    <text evidence="2">The sequence shown here is derived from an EMBL/GenBank/DDBJ whole genome shotgun (WGS) entry which is preliminary data.</text>
</comment>
<reference evidence="4 6" key="1">
    <citation type="submission" date="2018-09" db="EMBL/GenBank/DDBJ databases">
        <title>Genomic investigation of the strawberry pathogen Phytophthora fragariae indicates pathogenicity is determined by transcriptional variation in three key races.</title>
        <authorList>
            <person name="Adams T.M."/>
            <person name="Armitage A.D."/>
            <person name="Sobczyk M.K."/>
            <person name="Bates H.J."/>
            <person name="Dunwell J.M."/>
            <person name="Nellist C.F."/>
            <person name="Harrison R.J."/>
        </authorList>
    </citation>
    <scope>NUCLEOTIDE SEQUENCE [LARGE SCALE GENOMIC DNA]</scope>
    <source>
        <strain evidence="2 4">SCRP249</strain>
        <strain evidence="1 6">SCRP324</strain>
        <strain evidence="3 5">SCRP333</strain>
    </source>
</reference>
<evidence type="ECO:0000313" key="3">
    <source>
        <dbReference type="EMBL" id="KAE9317997.1"/>
    </source>
</evidence>
<dbReference type="Proteomes" id="UP000429607">
    <property type="component" value="Unassembled WGS sequence"/>
</dbReference>
<evidence type="ECO:0000313" key="4">
    <source>
        <dbReference type="Proteomes" id="UP000429607"/>
    </source>
</evidence>
<name>A0A6A3KKA2_9STRA</name>
<gene>
    <name evidence="2" type="ORF">PR001_g17786</name>
    <name evidence="1" type="ORF">PR002_g18393</name>
    <name evidence="3" type="ORF">PR003_g18344</name>
</gene>
<organism evidence="2 4">
    <name type="scientific">Phytophthora rubi</name>
    <dbReference type="NCBI Taxonomy" id="129364"/>
    <lineage>
        <taxon>Eukaryota</taxon>
        <taxon>Sar</taxon>
        <taxon>Stramenopiles</taxon>
        <taxon>Oomycota</taxon>
        <taxon>Peronosporomycetes</taxon>
        <taxon>Peronosporales</taxon>
        <taxon>Peronosporaceae</taxon>
        <taxon>Phytophthora</taxon>
    </lineage>
</organism>
<dbReference type="EMBL" id="QXFT01001463">
    <property type="protein sequence ID" value="KAE9317997.1"/>
    <property type="molecule type" value="Genomic_DNA"/>
</dbReference>
<dbReference type="AlphaFoldDB" id="A0A6A3KKA2"/>
<keyword evidence="5" id="KW-1185">Reference proteome</keyword>
<dbReference type="EMBL" id="QXFU01001569">
    <property type="protein sequence ID" value="KAE8999666.1"/>
    <property type="molecule type" value="Genomic_DNA"/>
</dbReference>
<dbReference type="EMBL" id="QXFV01001510">
    <property type="protein sequence ID" value="KAE9004154.1"/>
    <property type="molecule type" value="Genomic_DNA"/>
</dbReference>